<organism evidence="2">
    <name type="scientific">Brugia malayi</name>
    <name type="common">Filarial nematode worm</name>
    <dbReference type="NCBI Taxonomy" id="6279"/>
    <lineage>
        <taxon>Eukaryota</taxon>
        <taxon>Metazoa</taxon>
        <taxon>Ecdysozoa</taxon>
        <taxon>Nematoda</taxon>
        <taxon>Chromadorea</taxon>
        <taxon>Rhabditida</taxon>
        <taxon>Spirurina</taxon>
        <taxon>Spiruromorpha</taxon>
        <taxon>Filarioidea</taxon>
        <taxon>Onchocercidae</taxon>
        <taxon>Brugia</taxon>
    </lineage>
</organism>
<reference evidence="2 4" key="1">
    <citation type="journal article" date="2007" name="Science">
        <title>Draft genome of the filarial nematode parasite Brugia malayi.</title>
        <authorList>
            <person name="Ghedin E."/>
            <person name="Wang S."/>
            <person name="Spiro D."/>
            <person name="Caler E."/>
            <person name="Zhao Q."/>
            <person name="Crabtree J."/>
            <person name="Allen J.E."/>
            <person name="Delcher A.L."/>
            <person name="Guiliano D.B."/>
            <person name="Miranda-Saavedra D."/>
            <person name="Angiuoli S.V."/>
            <person name="Creasy T."/>
            <person name="Amedeo P."/>
            <person name="Haas B."/>
            <person name="El-Sayed N.M."/>
            <person name="Wortman J.R."/>
            <person name="Feldblyum T."/>
            <person name="Tallon L."/>
            <person name="Schatz M."/>
            <person name="Shumway M."/>
            <person name="Koo H."/>
            <person name="Salzberg S.L."/>
            <person name="Schobel S."/>
            <person name="Pertea M."/>
            <person name="Pop M."/>
            <person name="White O."/>
            <person name="Barton G.J."/>
            <person name="Carlow C.K."/>
            <person name="Crawford M.J."/>
            <person name="Daub J."/>
            <person name="Dimmic M.W."/>
            <person name="Estes C.F."/>
            <person name="Foster J.M."/>
            <person name="Ganatra M."/>
            <person name="Gregory W.F."/>
            <person name="Johnson N.M."/>
            <person name="Jin J."/>
            <person name="Komuniecki R."/>
            <person name="Korf I."/>
            <person name="Kumar S."/>
            <person name="Laney S."/>
            <person name="Li B.W."/>
            <person name="Li W."/>
            <person name="Lindblom T.H."/>
            <person name="Lustigman S."/>
            <person name="Ma D."/>
            <person name="Maina C.V."/>
            <person name="Martin D.M."/>
            <person name="McCarter J.P."/>
            <person name="McReynolds L."/>
            <person name="Mitreva M."/>
            <person name="Nutman T.B."/>
            <person name="Parkinson J."/>
            <person name="Peregrin-Alvarez J.M."/>
            <person name="Poole C."/>
            <person name="Ren Q."/>
            <person name="Saunders L."/>
            <person name="Sluder A.E."/>
            <person name="Smith K."/>
            <person name="Stanke M."/>
            <person name="Unnasch T.R."/>
            <person name="Ware J."/>
            <person name="Wei A.D."/>
            <person name="Weil G."/>
            <person name="Williams D.J."/>
            <person name="Zhang Y."/>
            <person name="Williams S.A."/>
            <person name="Fraser-Liggett C."/>
            <person name="Slatko B."/>
            <person name="Blaxter M.L."/>
            <person name="Scott A.L."/>
        </authorList>
    </citation>
    <scope>NUCLEOTIDE SEQUENCE</scope>
    <source>
        <strain evidence="2 4">FR3</strain>
    </source>
</reference>
<gene>
    <name evidence="2 5 6" type="ORF">Bm13346</name>
    <name evidence="3" type="ORF">BM_BM13346</name>
    <name evidence="2" type="ORF">BM_Bm13346</name>
</gene>
<sequence length="34" mass="3888">MKMVFVIKENNNSNNNEESGGMYAVCRNNTGRHE</sequence>
<dbReference type="CTD" id="66057826"/>
<protein>
    <submittedName>
        <fullName evidence="2 5">Bm13346</fullName>
    </submittedName>
</protein>
<evidence type="ECO:0000313" key="3">
    <source>
        <dbReference type="EMBL" id="VIP00188.1"/>
    </source>
</evidence>
<reference evidence="5" key="4">
    <citation type="submission" date="2019-12" db="UniProtKB">
        <authorList>
            <consortium name="WormBaseParasite"/>
        </authorList>
    </citation>
    <scope>IDENTIFICATION</scope>
</reference>
<evidence type="ECO:0000313" key="2">
    <source>
        <dbReference type="EMBL" id="CDQ05412.1"/>
    </source>
</evidence>
<proteinExistence type="predicted"/>
<dbReference type="KEGG" id="bmy:BM_BM13346"/>
<dbReference type="AlphaFoldDB" id="A0A0K0IXJ6"/>
<dbReference type="GeneID" id="66057826"/>
<evidence type="ECO:0000313" key="4">
    <source>
        <dbReference type="Proteomes" id="UP000006672"/>
    </source>
</evidence>
<dbReference type="WBParaSite" id="Bm13346.1">
    <property type="protein sequence ID" value="Bm13346.1"/>
    <property type="gene ID" value="WBGene00233607"/>
</dbReference>
<dbReference type="RefSeq" id="XP_042938860.1">
    <property type="nucleotide sequence ID" value="XM_043082926.1"/>
</dbReference>
<evidence type="ECO:0000256" key="1">
    <source>
        <dbReference type="SAM" id="MobiDB-lite"/>
    </source>
</evidence>
<dbReference type="Proteomes" id="UP000006672">
    <property type="component" value="Unassembled WGS sequence"/>
</dbReference>
<feature type="region of interest" description="Disordered" evidence="1">
    <location>
        <begin position="10"/>
        <end position="34"/>
    </location>
</feature>
<keyword evidence="4" id="KW-1185">Reference proteome</keyword>
<reference evidence="3" key="3">
    <citation type="submission" date="2019-04" db="EMBL/GenBank/DDBJ databases">
        <authorList>
            <person name="Howe K."/>
            <person name="Paulini M."/>
            <person name="Williams G."/>
        </authorList>
    </citation>
    <scope>NUCLEOTIDE SEQUENCE [LARGE SCALE GENOMIC DNA]</scope>
    <source>
        <strain evidence="3">FR3</strain>
    </source>
</reference>
<reference evidence="2" key="2">
    <citation type="submission" date="2012-12" db="EMBL/GenBank/DDBJ databases">
        <authorList>
            <person name="Gao Y.W."/>
            <person name="Fan S.T."/>
            <person name="Sun H.T."/>
            <person name="Wang Z."/>
            <person name="Gao X.L."/>
            <person name="Li Y.G."/>
            <person name="Wang T.C."/>
            <person name="Zhang K."/>
            <person name="Xu W.W."/>
            <person name="Yu Z.J."/>
            <person name="Xia X.Z."/>
        </authorList>
    </citation>
    <scope>NUCLEOTIDE SEQUENCE</scope>
    <source>
        <strain evidence="2">FR3</strain>
    </source>
</reference>
<dbReference type="EMBL" id="LN855495">
    <property type="protein sequence ID" value="CDQ05412.1"/>
    <property type="molecule type" value="Genomic_DNA"/>
</dbReference>
<dbReference type="WormBase" id="Bm13346">
    <property type="protein sequence ID" value="BM23798"/>
    <property type="gene ID" value="WBGene00233607"/>
</dbReference>
<dbReference type="EMBL" id="CAAKNF010000023">
    <property type="protein sequence ID" value="VIP00188.1"/>
    <property type="molecule type" value="Genomic_DNA"/>
</dbReference>
<accession>A0A0K0IXJ6</accession>
<evidence type="ECO:0000313" key="5">
    <source>
        <dbReference type="WBParaSite" id="Bm13346.1"/>
    </source>
</evidence>
<accession>A0A4E9FTP2</accession>
<name>A0A0K0IXJ6_BRUMA</name>
<evidence type="ECO:0000313" key="6">
    <source>
        <dbReference type="WormBase" id="Bm13346"/>
    </source>
</evidence>
<feature type="compositionally biased region" description="Low complexity" evidence="1">
    <location>
        <begin position="10"/>
        <end position="19"/>
    </location>
</feature>